<feature type="short sequence motif" description="DGA/G" evidence="4">
    <location>
        <begin position="217"/>
        <end position="219"/>
    </location>
</feature>
<evidence type="ECO:0000313" key="9">
    <source>
        <dbReference type="Proteomes" id="UP000539473"/>
    </source>
</evidence>
<feature type="domain" description="PNPLA" evidence="6">
    <location>
        <begin position="27"/>
        <end position="230"/>
    </location>
</feature>
<keyword evidence="3 4" id="KW-0443">Lipid metabolism</keyword>
<comment type="caution">
    <text evidence="8">The sequence shown here is derived from an EMBL/GenBank/DDBJ whole genome shotgun (WGS) entry which is preliminary data.</text>
</comment>
<reference evidence="7" key="4">
    <citation type="submission" date="2024-05" db="EMBL/GenBank/DDBJ databases">
        <authorList>
            <person name="Sun Q."/>
            <person name="Zhou Y."/>
        </authorList>
    </citation>
    <scope>NUCLEOTIDE SEQUENCE</scope>
    <source>
        <strain evidence="7">CGMCC 1.18437</strain>
    </source>
</reference>
<keyword evidence="10" id="KW-1185">Reference proteome</keyword>
<dbReference type="GO" id="GO:0016042">
    <property type="term" value="P:lipid catabolic process"/>
    <property type="evidence" value="ECO:0007669"/>
    <property type="project" value="UniProtKB-UniRule"/>
</dbReference>
<dbReference type="Gene3D" id="3.40.1090.10">
    <property type="entry name" value="Cytosolic phospholipase A2 catalytic domain"/>
    <property type="match status" value="2"/>
</dbReference>
<dbReference type="AlphaFoldDB" id="A0A7W8NTU1"/>
<dbReference type="PANTHER" id="PTHR14226">
    <property type="entry name" value="NEUROPATHY TARGET ESTERASE/SWISS CHEESE D.MELANOGASTER"/>
    <property type="match status" value="1"/>
</dbReference>
<dbReference type="GO" id="GO:0016787">
    <property type="term" value="F:hydrolase activity"/>
    <property type="evidence" value="ECO:0007669"/>
    <property type="project" value="UniProtKB-UniRule"/>
</dbReference>
<sequence length="392" mass="43295">MSDLAHDTARLATTPAARQGRTGTGLCLSGGGYRAALFHLGAVRRMHELDLLEDLRTVSSVSGGSILAARMAQLPWSTGTAISPQGFQNVLAEPTYRQADRDIRTYPIVRRLMPWNWRGPTAIHGVSDLLDDYCGHLKVHELPQVPNFVFCATDLTHGTNWIFSQDRIGGHKAGYAKSWRLDLPLSLAVATSACFPPVFAPVELALSPKKGKVLLNDGGNYDNLGLEPVWKSHELVFVSDGGTPFQYGVKSGLIGHLTRFITILDTQSRSLRKRWLMASDSQHTLTAVYWSVGRSVHTYRKYLPADAECLTLGYSQELARRIGLIRTDFNRFSEGEQAVLENHGYLLADAALQAFLPAGSRPHSWPALHVPHSAWLDPNLVDQVVPTEQRVQ</sequence>
<evidence type="ECO:0000256" key="1">
    <source>
        <dbReference type="ARBA" id="ARBA00022801"/>
    </source>
</evidence>
<feature type="active site" description="Proton acceptor" evidence="4">
    <location>
        <position position="217"/>
    </location>
</feature>
<keyword evidence="1 4" id="KW-0378">Hydrolase</keyword>
<dbReference type="Proteomes" id="UP000539473">
    <property type="component" value="Unassembled WGS sequence"/>
</dbReference>
<dbReference type="SUPFAM" id="SSF52151">
    <property type="entry name" value="FabD/lysophospholipase-like"/>
    <property type="match status" value="1"/>
</dbReference>
<proteinExistence type="predicted"/>
<comment type="caution">
    <text evidence="4">Lacks conserved residue(s) required for the propagation of feature annotation.</text>
</comment>
<dbReference type="InterPro" id="IPR050301">
    <property type="entry name" value="NTE"/>
</dbReference>
<name>A0A7W8NTU1_9DEIO</name>
<dbReference type="RefSeq" id="WP_184115156.1">
    <property type="nucleotide sequence ID" value="NZ_BNAJ01000012.1"/>
</dbReference>
<reference evidence="8 9" key="3">
    <citation type="submission" date="2020-08" db="EMBL/GenBank/DDBJ databases">
        <title>Genomic Encyclopedia of Type Strains, Phase IV (KMG-IV): sequencing the most valuable type-strain genomes for metagenomic binning, comparative biology and taxonomic classification.</title>
        <authorList>
            <person name="Goeker M."/>
        </authorList>
    </citation>
    <scope>NUCLEOTIDE SEQUENCE [LARGE SCALE GENOMIC DNA]</scope>
    <source>
        <strain evidence="8 9">DSM 27521</strain>
    </source>
</reference>
<feature type="region of interest" description="Disordered" evidence="5">
    <location>
        <begin position="1"/>
        <end position="20"/>
    </location>
</feature>
<evidence type="ECO:0000259" key="6">
    <source>
        <dbReference type="PROSITE" id="PS51635"/>
    </source>
</evidence>
<reference evidence="7" key="1">
    <citation type="journal article" date="2014" name="Int. J. Syst. Evol. Microbiol.">
        <title>Complete genome of a new Firmicutes species belonging to the dominant human colonic microbiota ('Ruminococcus bicirculans') reveals two chromosomes and a selective capacity to utilize plant glucans.</title>
        <authorList>
            <consortium name="NISC Comparative Sequencing Program"/>
            <person name="Wegmann U."/>
            <person name="Louis P."/>
            <person name="Goesmann A."/>
            <person name="Henrissat B."/>
            <person name="Duncan S.H."/>
            <person name="Flint H.J."/>
        </authorList>
    </citation>
    <scope>NUCLEOTIDE SEQUENCE</scope>
    <source>
        <strain evidence="7">CGMCC 1.18437</strain>
    </source>
</reference>
<evidence type="ECO:0000256" key="5">
    <source>
        <dbReference type="SAM" id="MobiDB-lite"/>
    </source>
</evidence>
<evidence type="ECO:0000256" key="2">
    <source>
        <dbReference type="ARBA" id="ARBA00022963"/>
    </source>
</evidence>
<evidence type="ECO:0000256" key="3">
    <source>
        <dbReference type="ARBA" id="ARBA00023098"/>
    </source>
</evidence>
<accession>A0A7W8NTU1</accession>
<evidence type="ECO:0000313" key="7">
    <source>
        <dbReference type="EMBL" id="GHF58747.1"/>
    </source>
</evidence>
<dbReference type="EMBL" id="JACHFK010000013">
    <property type="protein sequence ID" value="MBB5378577.1"/>
    <property type="molecule type" value="Genomic_DNA"/>
</dbReference>
<dbReference type="Proteomes" id="UP000619376">
    <property type="component" value="Unassembled WGS sequence"/>
</dbReference>
<evidence type="ECO:0000256" key="4">
    <source>
        <dbReference type="PROSITE-ProRule" id="PRU01161"/>
    </source>
</evidence>
<protein>
    <submittedName>
        <fullName evidence="8">NTE family protein</fullName>
    </submittedName>
    <submittedName>
        <fullName evidence="7">Patatin</fullName>
    </submittedName>
</protein>
<feature type="active site" description="Nucleophile" evidence="4">
    <location>
        <position position="62"/>
    </location>
</feature>
<evidence type="ECO:0000313" key="10">
    <source>
        <dbReference type="Proteomes" id="UP000619376"/>
    </source>
</evidence>
<organism evidence="8 9">
    <name type="scientific">Deinococcus metalli</name>
    <dbReference type="NCBI Taxonomy" id="1141878"/>
    <lineage>
        <taxon>Bacteria</taxon>
        <taxon>Thermotogati</taxon>
        <taxon>Deinococcota</taxon>
        <taxon>Deinococci</taxon>
        <taxon>Deinococcales</taxon>
        <taxon>Deinococcaceae</taxon>
        <taxon>Deinococcus</taxon>
    </lineage>
</organism>
<dbReference type="PROSITE" id="PS51635">
    <property type="entry name" value="PNPLA"/>
    <property type="match status" value="1"/>
</dbReference>
<dbReference type="EMBL" id="BNAJ01000012">
    <property type="protein sequence ID" value="GHF58747.1"/>
    <property type="molecule type" value="Genomic_DNA"/>
</dbReference>
<keyword evidence="2 4" id="KW-0442">Lipid degradation</keyword>
<dbReference type="PANTHER" id="PTHR14226:SF78">
    <property type="entry name" value="SLR0060 PROTEIN"/>
    <property type="match status" value="1"/>
</dbReference>
<gene>
    <name evidence="7" type="ORF">GCM10017781_38800</name>
    <name evidence="8" type="ORF">HNQ07_004084</name>
</gene>
<dbReference type="InterPro" id="IPR016035">
    <property type="entry name" value="Acyl_Trfase/lysoPLipase"/>
</dbReference>
<dbReference type="Pfam" id="PF01734">
    <property type="entry name" value="Patatin"/>
    <property type="match status" value="1"/>
</dbReference>
<reference evidence="10" key="2">
    <citation type="journal article" date="2019" name="Int. J. Syst. Evol. Microbiol.">
        <title>The Global Catalogue of Microorganisms (GCM) 10K type strain sequencing project: providing services to taxonomists for standard genome sequencing and annotation.</title>
        <authorList>
            <consortium name="The Broad Institute Genomics Platform"/>
            <consortium name="The Broad Institute Genome Sequencing Center for Infectious Disease"/>
            <person name="Wu L."/>
            <person name="Ma J."/>
        </authorList>
    </citation>
    <scope>NUCLEOTIDE SEQUENCE [LARGE SCALE GENOMIC DNA]</scope>
    <source>
        <strain evidence="10">CGMCC 1.18437</strain>
    </source>
</reference>
<dbReference type="InterPro" id="IPR002641">
    <property type="entry name" value="PNPLA_dom"/>
</dbReference>
<evidence type="ECO:0000313" key="8">
    <source>
        <dbReference type="EMBL" id="MBB5378577.1"/>
    </source>
</evidence>